<reference evidence="2 3" key="1">
    <citation type="submission" date="2020-06" db="EMBL/GenBank/DDBJ databases">
        <authorList>
            <person name="Li R."/>
            <person name="Bekaert M."/>
        </authorList>
    </citation>
    <scope>NUCLEOTIDE SEQUENCE [LARGE SCALE GENOMIC DNA]</scope>
    <source>
        <strain evidence="3">wild</strain>
    </source>
</reference>
<organism evidence="2 3">
    <name type="scientific">Mytilus coruscus</name>
    <name type="common">Sea mussel</name>
    <dbReference type="NCBI Taxonomy" id="42192"/>
    <lineage>
        <taxon>Eukaryota</taxon>
        <taxon>Metazoa</taxon>
        <taxon>Spiralia</taxon>
        <taxon>Lophotrochozoa</taxon>
        <taxon>Mollusca</taxon>
        <taxon>Bivalvia</taxon>
        <taxon>Autobranchia</taxon>
        <taxon>Pteriomorphia</taxon>
        <taxon>Mytilida</taxon>
        <taxon>Mytiloidea</taxon>
        <taxon>Mytilidae</taxon>
        <taxon>Mytilinae</taxon>
        <taxon>Mytilus</taxon>
    </lineage>
</organism>
<keyword evidence="3" id="KW-1185">Reference proteome</keyword>
<evidence type="ECO:0000313" key="3">
    <source>
        <dbReference type="Proteomes" id="UP000507470"/>
    </source>
</evidence>
<dbReference type="AlphaFoldDB" id="A0A6J8B3G2"/>
<feature type="region of interest" description="Disordered" evidence="1">
    <location>
        <begin position="72"/>
        <end position="105"/>
    </location>
</feature>
<name>A0A6J8B3G2_MYTCO</name>
<evidence type="ECO:0000256" key="1">
    <source>
        <dbReference type="SAM" id="MobiDB-lite"/>
    </source>
</evidence>
<proteinExistence type="predicted"/>
<dbReference type="EMBL" id="CACVKT020002567">
    <property type="protein sequence ID" value="CAC5378362.1"/>
    <property type="molecule type" value="Genomic_DNA"/>
</dbReference>
<evidence type="ECO:0000313" key="2">
    <source>
        <dbReference type="EMBL" id="CAC5378362.1"/>
    </source>
</evidence>
<gene>
    <name evidence="2" type="ORF">MCOR_14573</name>
</gene>
<dbReference type="Proteomes" id="UP000507470">
    <property type="component" value="Unassembled WGS sequence"/>
</dbReference>
<accession>A0A6J8B3G2</accession>
<dbReference type="OrthoDB" id="5989961at2759"/>
<sequence length="155" mass="17777">MSESVDEEKTGNINVTNVKRSTAMFTYWPKLGASKKAKIGTIPDPQTWALYKIDILSTTEDYETAARRCKLAEDTSHIETEEEKEEETEKTTPKRKISQPSRYDDCDYEEEEQGCSTIKKKVKSLKSRSGMHRVTSNRCYLQLSMTLNNSDGRFC</sequence>
<protein>
    <submittedName>
        <fullName evidence="2">Uncharacterized protein</fullName>
    </submittedName>
</protein>